<dbReference type="SUPFAM" id="SSF47473">
    <property type="entry name" value="EF-hand"/>
    <property type="match status" value="1"/>
</dbReference>
<dbReference type="OrthoDB" id="26525at2759"/>
<dbReference type="STRING" id="1754190.A0A1Y2AVN6"/>
<feature type="domain" description="EF-hand" evidence="3">
    <location>
        <begin position="35"/>
        <end position="70"/>
    </location>
</feature>
<dbReference type="InterPro" id="IPR050145">
    <property type="entry name" value="Centrin_CML-like"/>
</dbReference>
<gene>
    <name evidence="4" type="ORF">LY90DRAFT_706027</name>
</gene>
<dbReference type="PANTHER" id="PTHR23050">
    <property type="entry name" value="CALCIUM BINDING PROTEIN"/>
    <property type="match status" value="1"/>
</dbReference>
<dbReference type="SMART" id="SM00054">
    <property type="entry name" value="EFh"/>
    <property type="match status" value="4"/>
</dbReference>
<keyword evidence="1" id="KW-0677">Repeat</keyword>
<proteinExistence type="predicted"/>
<dbReference type="Pfam" id="PF13499">
    <property type="entry name" value="EF-hand_7"/>
    <property type="match status" value="2"/>
</dbReference>
<sequence>MPLSKIIFNKYDTDSSGTITATEFKYMAYDLGYYISDNELEIAIKTVDSSGTGAITYDDFSKWWKNSDRWEKVKLTEENISILSTLSEEFQKFDTDKSGTIDINEFKSFYKEITKKANIFPGDEEAMFEQLDSNHDGQISFNEYVDYLSAKYKGDLSNYKK</sequence>
<keyword evidence="5" id="KW-1185">Reference proteome</keyword>
<protein>
    <submittedName>
        <fullName evidence="4">EF-hand</fullName>
    </submittedName>
</protein>
<dbReference type="PROSITE" id="PS50222">
    <property type="entry name" value="EF_HAND_2"/>
    <property type="match status" value="4"/>
</dbReference>
<dbReference type="PROSITE" id="PS00018">
    <property type="entry name" value="EF_HAND_1"/>
    <property type="match status" value="4"/>
</dbReference>
<evidence type="ECO:0000256" key="1">
    <source>
        <dbReference type="ARBA" id="ARBA00022737"/>
    </source>
</evidence>
<dbReference type="AlphaFoldDB" id="A0A1Y2AVN6"/>
<dbReference type="Gene3D" id="1.10.238.10">
    <property type="entry name" value="EF-hand"/>
    <property type="match status" value="2"/>
</dbReference>
<evidence type="ECO:0000259" key="3">
    <source>
        <dbReference type="PROSITE" id="PS50222"/>
    </source>
</evidence>
<feature type="domain" description="EF-hand" evidence="3">
    <location>
        <begin position="1"/>
        <end position="34"/>
    </location>
</feature>
<dbReference type="InterPro" id="IPR011992">
    <property type="entry name" value="EF-hand-dom_pair"/>
</dbReference>
<evidence type="ECO:0000256" key="2">
    <source>
        <dbReference type="ARBA" id="ARBA00022837"/>
    </source>
</evidence>
<feature type="domain" description="EF-hand" evidence="3">
    <location>
        <begin position="81"/>
        <end position="116"/>
    </location>
</feature>
<accession>A0A1Y2AVN6</accession>
<reference evidence="4 5" key="1">
    <citation type="submission" date="2016-08" db="EMBL/GenBank/DDBJ databases">
        <title>A Parts List for Fungal Cellulosomes Revealed by Comparative Genomics.</title>
        <authorList>
            <consortium name="DOE Joint Genome Institute"/>
            <person name="Haitjema C.H."/>
            <person name="Gilmore S.P."/>
            <person name="Henske J.K."/>
            <person name="Solomon K.V."/>
            <person name="De Groot R."/>
            <person name="Kuo A."/>
            <person name="Mondo S.J."/>
            <person name="Salamov A.A."/>
            <person name="Labutti K."/>
            <person name="Zhao Z."/>
            <person name="Chiniquy J."/>
            <person name="Barry K."/>
            <person name="Brewer H.M."/>
            <person name="Purvine S.O."/>
            <person name="Wright A.T."/>
            <person name="Boxma B."/>
            <person name="Van Alen T."/>
            <person name="Hackstein J.H."/>
            <person name="Baker S.E."/>
            <person name="Grigoriev I.V."/>
            <person name="O'Malley M.A."/>
        </authorList>
    </citation>
    <scope>NUCLEOTIDE SEQUENCE [LARGE SCALE GENOMIC DNA]</scope>
    <source>
        <strain evidence="4 5">G1</strain>
    </source>
</reference>
<dbReference type="EMBL" id="MCOG01000200">
    <property type="protein sequence ID" value="ORY26638.1"/>
    <property type="molecule type" value="Genomic_DNA"/>
</dbReference>
<comment type="caution">
    <text evidence="4">The sequence shown here is derived from an EMBL/GenBank/DDBJ whole genome shotgun (WGS) entry which is preliminary data.</text>
</comment>
<evidence type="ECO:0000313" key="5">
    <source>
        <dbReference type="Proteomes" id="UP000193920"/>
    </source>
</evidence>
<dbReference type="GO" id="GO:0005509">
    <property type="term" value="F:calcium ion binding"/>
    <property type="evidence" value="ECO:0007669"/>
    <property type="project" value="InterPro"/>
</dbReference>
<name>A0A1Y2AVN6_9FUNG</name>
<dbReference type="Proteomes" id="UP000193920">
    <property type="component" value="Unassembled WGS sequence"/>
</dbReference>
<dbReference type="InterPro" id="IPR002048">
    <property type="entry name" value="EF_hand_dom"/>
</dbReference>
<keyword evidence="2" id="KW-0106">Calcium</keyword>
<dbReference type="InterPro" id="IPR018247">
    <property type="entry name" value="EF_Hand_1_Ca_BS"/>
</dbReference>
<feature type="domain" description="EF-hand" evidence="3">
    <location>
        <begin position="125"/>
        <end position="154"/>
    </location>
</feature>
<dbReference type="GO" id="GO:0043226">
    <property type="term" value="C:organelle"/>
    <property type="evidence" value="ECO:0007669"/>
    <property type="project" value="UniProtKB-ARBA"/>
</dbReference>
<evidence type="ECO:0000313" key="4">
    <source>
        <dbReference type="EMBL" id="ORY26638.1"/>
    </source>
</evidence>
<dbReference type="FunFam" id="1.10.238.10:FF:000178">
    <property type="entry name" value="Calmodulin-2 A"/>
    <property type="match status" value="1"/>
</dbReference>
<organism evidence="4 5">
    <name type="scientific">Neocallimastix californiae</name>
    <dbReference type="NCBI Taxonomy" id="1754190"/>
    <lineage>
        <taxon>Eukaryota</taxon>
        <taxon>Fungi</taxon>
        <taxon>Fungi incertae sedis</taxon>
        <taxon>Chytridiomycota</taxon>
        <taxon>Chytridiomycota incertae sedis</taxon>
        <taxon>Neocallimastigomycetes</taxon>
        <taxon>Neocallimastigales</taxon>
        <taxon>Neocallimastigaceae</taxon>
        <taxon>Neocallimastix</taxon>
    </lineage>
</organism>